<organism evidence="1 2">
    <name type="scientific">Microcystis aeruginosa PCC 9806</name>
    <dbReference type="NCBI Taxonomy" id="1160282"/>
    <lineage>
        <taxon>Bacteria</taxon>
        <taxon>Bacillati</taxon>
        <taxon>Cyanobacteriota</taxon>
        <taxon>Cyanophyceae</taxon>
        <taxon>Oscillatoriophycideae</taxon>
        <taxon>Chroococcales</taxon>
        <taxon>Microcystaceae</taxon>
        <taxon>Microcystis</taxon>
    </lineage>
</organism>
<proteinExistence type="predicted"/>
<reference evidence="1 2" key="1">
    <citation type="submission" date="2012-04" db="EMBL/GenBank/DDBJ databases">
        <authorList>
            <person name="Genoscope - CEA"/>
        </authorList>
    </citation>
    <scope>NUCLEOTIDE SEQUENCE [LARGE SCALE GENOMIC DNA]</scope>
    <source>
        <strain evidence="1 2">9806</strain>
    </source>
</reference>
<dbReference type="Proteomes" id="UP000003273">
    <property type="component" value="Unassembled WGS sequence"/>
</dbReference>
<evidence type="ECO:0000313" key="1">
    <source>
        <dbReference type="EMBL" id="CCI13619.1"/>
    </source>
</evidence>
<protein>
    <submittedName>
        <fullName evidence="1">Uncharacterized protein</fullName>
    </submittedName>
</protein>
<sequence>MINVEQVGGQCNPPIRESALQIVHSTPGRLRVRLAWLRCYPSLHKPLSTSILSLAAVREVHLTPAINSIVVCYDPQGITEKAFQEKFCQLLQQLTPVHWLTAVRPRTDDTTSPGEGIISEAAVTGKIQEVGGKLIGSSVGWVMGFSVGAVAGGVLLGPLGLIPGAGVGSAVGRTVGSQLGGETVRYLSGTGAAAQRRPVPAKNPAESLQATLERGGTELIGETFGGVAGFVVGGSLQGTARLSFWRNHRRCYRRTTRRGMVVLAAGRPGKNHPSGRGAVNLNEFWAISQ</sequence>
<comment type="caution">
    <text evidence="1">The sequence shown here is derived from an EMBL/GenBank/DDBJ whole genome shotgun (WGS) entry which is preliminary data.</text>
</comment>
<evidence type="ECO:0000313" key="2">
    <source>
        <dbReference type="Proteomes" id="UP000003273"/>
    </source>
</evidence>
<gene>
    <name evidence="1" type="ORF">MICAE_2030009</name>
</gene>
<dbReference type="RefSeq" id="WP_002783866.1">
    <property type="nucleotide sequence ID" value="NZ_HE973243.1"/>
</dbReference>
<accession>I4GUZ5</accession>
<name>I4GUZ5_MICAE</name>
<dbReference type="HOGENOM" id="CLU_962470_0_0_3"/>
<dbReference type="AlphaFoldDB" id="I4GUZ5"/>
<dbReference type="EMBL" id="CAIL01000117">
    <property type="protein sequence ID" value="CCI13619.1"/>
    <property type="molecule type" value="Genomic_DNA"/>
</dbReference>